<accession>A0A9P0EY42</accession>
<organism evidence="2 3">
    <name type="scientific">Bemisia tabaci</name>
    <name type="common">Sweetpotato whitefly</name>
    <name type="synonym">Aleurodes tabaci</name>
    <dbReference type="NCBI Taxonomy" id="7038"/>
    <lineage>
        <taxon>Eukaryota</taxon>
        <taxon>Metazoa</taxon>
        <taxon>Ecdysozoa</taxon>
        <taxon>Arthropoda</taxon>
        <taxon>Hexapoda</taxon>
        <taxon>Insecta</taxon>
        <taxon>Pterygota</taxon>
        <taxon>Neoptera</taxon>
        <taxon>Paraneoptera</taxon>
        <taxon>Hemiptera</taxon>
        <taxon>Sternorrhyncha</taxon>
        <taxon>Aleyrodoidea</taxon>
        <taxon>Aleyrodidae</taxon>
        <taxon>Aleyrodinae</taxon>
        <taxon>Bemisia</taxon>
    </lineage>
</organism>
<feature type="domain" description="Calponin-homology (CH)" evidence="1">
    <location>
        <begin position="4"/>
        <end position="94"/>
    </location>
</feature>
<proteinExistence type="predicted"/>
<evidence type="ECO:0000313" key="3">
    <source>
        <dbReference type="Proteomes" id="UP001152759"/>
    </source>
</evidence>
<dbReference type="Proteomes" id="UP001152759">
    <property type="component" value="Chromosome 1"/>
</dbReference>
<dbReference type="Gene3D" id="1.10.418.10">
    <property type="entry name" value="Calponin-like domain"/>
    <property type="match status" value="1"/>
</dbReference>
<protein>
    <recommendedName>
        <fullName evidence="1">Calponin-homology (CH) domain-containing protein</fullName>
    </recommendedName>
</protein>
<dbReference type="Pfam" id="PF00307">
    <property type="entry name" value="CH"/>
    <property type="match status" value="1"/>
</dbReference>
<dbReference type="PANTHER" id="PTHR23167:SF84">
    <property type="entry name" value="ALPHA ACTININ 3-RELATED"/>
    <property type="match status" value="1"/>
</dbReference>
<dbReference type="EMBL" id="OU963862">
    <property type="protein sequence ID" value="CAH0381749.1"/>
    <property type="molecule type" value="Genomic_DNA"/>
</dbReference>
<keyword evidence="3" id="KW-1185">Reference proteome</keyword>
<dbReference type="SUPFAM" id="SSF47576">
    <property type="entry name" value="Calponin-homology domain, CH-domain"/>
    <property type="match status" value="1"/>
</dbReference>
<dbReference type="InterPro" id="IPR036872">
    <property type="entry name" value="CH_dom_sf"/>
</dbReference>
<name>A0A9P0EY42_BEMTA</name>
<evidence type="ECO:0000259" key="1">
    <source>
        <dbReference type="PROSITE" id="PS50021"/>
    </source>
</evidence>
<dbReference type="PANTHER" id="PTHR23167">
    <property type="entry name" value="CALPONIN HOMOLOGY DOMAIN-CONTAINING PROTEIN DDB_G0272472-RELATED"/>
    <property type="match status" value="1"/>
</dbReference>
<dbReference type="InterPro" id="IPR050540">
    <property type="entry name" value="F-actin_Monoox_Mical"/>
</dbReference>
<evidence type="ECO:0000313" key="2">
    <source>
        <dbReference type="EMBL" id="CAH0381749.1"/>
    </source>
</evidence>
<dbReference type="PROSITE" id="PS50021">
    <property type="entry name" value="CH"/>
    <property type="match status" value="1"/>
</dbReference>
<gene>
    <name evidence="2" type="ORF">BEMITA_LOCUS1368</name>
</gene>
<sequence>MGERRGTKALEIWCKRVTDGYSGVKVENMTTSWRDGLAFCALIHHFRPDLIDTLTEIETIFSSLSKEGRGRLRAVGDWGRMPHSSDIDENLMKL</sequence>
<reference evidence="2" key="1">
    <citation type="submission" date="2021-12" db="EMBL/GenBank/DDBJ databases">
        <authorList>
            <person name="King R."/>
        </authorList>
    </citation>
    <scope>NUCLEOTIDE SEQUENCE</scope>
</reference>
<dbReference type="AlphaFoldDB" id="A0A9P0EY42"/>
<dbReference type="InterPro" id="IPR001715">
    <property type="entry name" value="CH_dom"/>
</dbReference>